<gene>
    <name evidence="2" type="ORF">JI744_02510</name>
</gene>
<evidence type="ECO:0000313" key="3">
    <source>
        <dbReference type="Proteomes" id="UP000619033"/>
    </source>
</evidence>
<dbReference type="InterPro" id="IPR000182">
    <property type="entry name" value="GNAT_dom"/>
</dbReference>
<dbReference type="RefSeq" id="WP_202657960.1">
    <property type="nucleotide sequence ID" value="NZ_JAESVP010000001.1"/>
</dbReference>
<name>A0A8J7MQB5_9RHOB</name>
<dbReference type="AlphaFoldDB" id="A0A8J7MQB5"/>
<accession>A0A8J7MQB5</accession>
<dbReference type="Gene3D" id="3.40.630.30">
    <property type="match status" value="1"/>
</dbReference>
<keyword evidence="3" id="KW-1185">Reference proteome</keyword>
<dbReference type="InterPro" id="IPR016181">
    <property type="entry name" value="Acyl_CoA_acyltransferase"/>
</dbReference>
<reference evidence="2" key="1">
    <citation type="submission" date="2021-01" db="EMBL/GenBank/DDBJ databases">
        <title>Genome seq and assembly of Tabrizicola sp. KVB23.</title>
        <authorList>
            <person name="Chhetri G."/>
        </authorList>
    </citation>
    <scope>NUCLEOTIDE SEQUENCE</scope>
    <source>
        <strain evidence="2">KVB23</strain>
    </source>
</reference>
<dbReference type="PANTHER" id="PTHR43792:SF1">
    <property type="entry name" value="N-ACETYLTRANSFERASE DOMAIN-CONTAINING PROTEIN"/>
    <property type="match status" value="1"/>
</dbReference>
<organism evidence="2 3">
    <name type="scientific">Fuscibacter oryzae</name>
    <dbReference type="NCBI Taxonomy" id="2803939"/>
    <lineage>
        <taxon>Bacteria</taxon>
        <taxon>Pseudomonadati</taxon>
        <taxon>Pseudomonadota</taxon>
        <taxon>Alphaproteobacteria</taxon>
        <taxon>Rhodobacterales</taxon>
        <taxon>Paracoccaceae</taxon>
        <taxon>Fuscibacter</taxon>
    </lineage>
</organism>
<proteinExistence type="predicted"/>
<dbReference type="Pfam" id="PF13302">
    <property type="entry name" value="Acetyltransf_3"/>
    <property type="match status" value="1"/>
</dbReference>
<sequence length="177" mass="19499">MIALSGIPRLETERLVLRGPETADFEPWAECAASDRSRFIGGPLDRGLAWRGFCHMTGHWLHRGYSMFVFADKASGEPLGMAGPWFPEGWPEPEIGWTIWSRAAEGRGLAYEAASAARRWAYETLGWTTAISLIAEGNARSAALATRMGAHLETTKADQIHGQVQTWRHPGPEAVPQ</sequence>
<protein>
    <submittedName>
        <fullName evidence="2">GNAT family N-acetyltransferase</fullName>
    </submittedName>
</protein>
<dbReference type="SUPFAM" id="SSF55729">
    <property type="entry name" value="Acyl-CoA N-acyltransferases (Nat)"/>
    <property type="match status" value="1"/>
</dbReference>
<feature type="domain" description="N-acetyltransferase" evidence="1">
    <location>
        <begin position="14"/>
        <end position="150"/>
    </location>
</feature>
<dbReference type="InterPro" id="IPR051531">
    <property type="entry name" value="N-acetyltransferase"/>
</dbReference>
<evidence type="ECO:0000313" key="2">
    <source>
        <dbReference type="EMBL" id="MBL4926969.1"/>
    </source>
</evidence>
<dbReference type="Proteomes" id="UP000619033">
    <property type="component" value="Unassembled WGS sequence"/>
</dbReference>
<dbReference type="GO" id="GO:0016747">
    <property type="term" value="F:acyltransferase activity, transferring groups other than amino-acyl groups"/>
    <property type="evidence" value="ECO:0007669"/>
    <property type="project" value="InterPro"/>
</dbReference>
<dbReference type="PANTHER" id="PTHR43792">
    <property type="entry name" value="GNAT FAMILY, PUTATIVE (AFU_ORTHOLOGUE AFUA_3G00765)-RELATED-RELATED"/>
    <property type="match status" value="1"/>
</dbReference>
<dbReference type="EMBL" id="JAESVP010000001">
    <property type="protein sequence ID" value="MBL4926969.1"/>
    <property type="molecule type" value="Genomic_DNA"/>
</dbReference>
<comment type="caution">
    <text evidence="2">The sequence shown here is derived from an EMBL/GenBank/DDBJ whole genome shotgun (WGS) entry which is preliminary data.</text>
</comment>
<evidence type="ECO:0000259" key="1">
    <source>
        <dbReference type="Pfam" id="PF13302"/>
    </source>
</evidence>